<dbReference type="Pfam" id="PF04002">
    <property type="entry name" value="RadC"/>
    <property type="match status" value="1"/>
</dbReference>
<reference evidence="9" key="1">
    <citation type="submission" date="2022-07" db="EMBL/GenBank/DDBJ databases">
        <authorList>
            <person name="Jung M.-Y."/>
            <person name="Lee M."/>
        </authorList>
    </citation>
    <scope>NUCLEOTIDE SEQUENCE</scope>
    <source>
        <strain evidence="9">S8</strain>
    </source>
</reference>
<keyword evidence="10" id="KW-1185">Reference proteome</keyword>
<dbReference type="SUPFAM" id="SSF47781">
    <property type="entry name" value="RuvA domain 2-like"/>
    <property type="match status" value="1"/>
</dbReference>
<keyword evidence="4" id="KW-0378">Hydrolase</keyword>
<evidence type="ECO:0000256" key="6">
    <source>
        <dbReference type="ARBA" id="ARBA00023049"/>
    </source>
</evidence>
<evidence type="ECO:0000259" key="8">
    <source>
        <dbReference type="PROSITE" id="PS50249"/>
    </source>
</evidence>
<evidence type="ECO:0000256" key="1">
    <source>
        <dbReference type="ARBA" id="ARBA00010243"/>
    </source>
</evidence>
<keyword evidence="5" id="KW-0862">Zinc</keyword>
<dbReference type="PANTHER" id="PTHR30471:SF3">
    <property type="entry name" value="UPF0758 PROTEIN YEES-RELATED"/>
    <property type="match status" value="1"/>
</dbReference>
<accession>A0ABT1WQ10</accession>
<dbReference type="Proteomes" id="UP001059480">
    <property type="component" value="Unassembled WGS sequence"/>
</dbReference>
<dbReference type="CDD" id="cd08071">
    <property type="entry name" value="MPN_DUF2466"/>
    <property type="match status" value="1"/>
</dbReference>
<dbReference type="Gene3D" id="1.10.150.20">
    <property type="entry name" value="5' to 3' exonuclease, C-terminal subdomain"/>
    <property type="match status" value="1"/>
</dbReference>
<evidence type="ECO:0000256" key="3">
    <source>
        <dbReference type="ARBA" id="ARBA00022723"/>
    </source>
</evidence>
<evidence type="ECO:0000256" key="4">
    <source>
        <dbReference type="ARBA" id="ARBA00022801"/>
    </source>
</evidence>
<dbReference type="InterPro" id="IPR025657">
    <property type="entry name" value="RadC_JAB"/>
</dbReference>
<dbReference type="InterPro" id="IPR046778">
    <property type="entry name" value="UPF0758_N"/>
</dbReference>
<keyword evidence="3" id="KW-0479">Metal-binding</keyword>
<comment type="caution">
    <text evidence="9">The sequence shown here is derived from an EMBL/GenBank/DDBJ whole genome shotgun (WGS) entry which is preliminary data.</text>
</comment>
<dbReference type="PANTHER" id="PTHR30471">
    <property type="entry name" value="DNA REPAIR PROTEIN RADC"/>
    <property type="match status" value="1"/>
</dbReference>
<evidence type="ECO:0000256" key="2">
    <source>
        <dbReference type="ARBA" id="ARBA00022670"/>
    </source>
</evidence>
<feature type="domain" description="MPN" evidence="8">
    <location>
        <begin position="106"/>
        <end position="228"/>
    </location>
</feature>
<dbReference type="NCBIfam" id="TIGR00608">
    <property type="entry name" value="radc"/>
    <property type="match status" value="1"/>
</dbReference>
<dbReference type="InterPro" id="IPR020891">
    <property type="entry name" value="UPF0758_CS"/>
</dbReference>
<evidence type="ECO:0000256" key="5">
    <source>
        <dbReference type="ARBA" id="ARBA00022833"/>
    </source>
</evidence>
<name>A0ABT1WQ10_9LACT</name>
<reference evidence="9" key="3">
    <citation type="journal article" date="2023" name="Microbiol. Resour. Announc.">
        <title>Draft Genome Sequence of Granulicatella sp. Strain S8, Isolated from a Marine Fish, Seriola quinqueradiata.</title>
        <authorList>
            <person name="Lee M."/>
            <person name="Farooq A."/>
            <person name="Jeong J.B."/>
            <person name="Jung M.Y."/>
        </authorList>
    </citation>
    <scope>NUCLEOTIDE SEQUENCE</scope>
    <source>
        <strain evidence="9">S8</strain>
    </source>
</reference>
<gene>
    <name evidence="9" type="primary">radC</name>
    <name evidence="9" type="ORF">NPA36_08560</name>
</gene>
<protein>
    <submittedName>
        <fullName evidence="9">DNA repair protein RadC</fullName>
    </submittedName>
</protein>
<dbReference type="RefSeq" id="WP_256945713.1">
    <property type="nucleotide sequence ID" value="NZ_JANHNZ010000010.1"/>
</dbReference>
<keyword evidence="6" id="KW-0482">Metalloprotease</keyword>
<evidence type="ECO:0000313" key="10">
    <source>
        <dbReference type="Proteomes" id="UP001059480"/>
    </source>
</evidence>
<dbReference type="NCBIfam" id="NF000642">
    <property type="entry name" value="PRK00024.1"/>
    <property type="match status" value="1"/>
</dbReference>
<organism evidence="9 10">
    <name type="scientific">Granulicatella seriolae</name>
    <dbReference type="NCBI Taxonomy" id="2967226"/>
    <lineage>
        <taxon>Bacteria</taxon>
        <taxon>Bacillati</taxon>
        <taxon>Bacillota</taxon>
        <taxon>Bacilli</taxon>
        <taxon>Lactobacillales</taxon>
        <taxon>Carnobacteriaceae</taxon>
        <taxon>Granulicatella</taxon>
    </lineage>
</organism>
<reference evidence="9" key="2">
    <citation type="journal article" date="2023" name="Curr. Microbiol.">
        <title>Granulicatella seriolae sp. nov., a Novel Facultative Anaerobe Isolated from Yellowtail Marine Fish.</title>
        <authorList>
            <person name="Lee M."/>
            <person name="Choi Y.J."/>
            <person name="Farooq A."/>
            <person name="Jeong J.B."/>
            <person name="Jung M.Y."/>
        </authorList>
    </citation>
    <scope>NUCLEOTIDE SEQUENCE</scope>
    <source>
        <strain evidence="9">S8</strain>
    </source>
</reference>
<dbReference type="PROSITE" id="PS50249">
    <property type="entry name" value="MPN"/>
    <property type="match status" value="1"/>
</dbReference>
<proteinExistence type="inferred from homology"/>
<dbReference type="EMBL" id="JANHNZ010000010">
    <property type="protein sequence ID" value="MCQ9210600.1"/>
    <property type="molecule type" value="Genomic_DNA"/>
</dbReference>
<dbReference type="InterPro" id="IPR010994">
    <property type="entry name" value="RuvA_2-like"/>
</dbReference>
<dbReference type="Gene3D" id="3.40.140.10">
    <property type="entry name" value="Cytidine Deaminase, domain 2"/>
    <property type="match status" value="1"/>
</dbReference>
<comment type="similarity">
    <text evidence="1 7">Belongs to the UPF0758 family.</text>
</comment>
<dbReference type="PROSITE" id="PS01302">
    <property type="entry name" value="UPF0758"/>
    <property type="match status" value="1"/>
</dbReference>
<sequence length="230" mass="25950">MREKNILMEVPLSAMPRERLEHYGEKALSTHELLAILLRTGSKELNVLQLSLLVLNTFEDLYSLKMASLDELTKIHGIGRTKAIEIKAMIELGIRVSESNQVKMGTLSSSQVAGKIIQKELKDEYQEHLLALFLNTKNEIIKKKTIYRGGLNSSIAHPREIFREAVRFSAAKIIIGHNHPSGNLEPSEADINFTKRMCECSHMMGIDFLDHFIVGSNGFQSLRELGYISD</sequence>
<dbReference type="Pfam" id="PF20582">
    <property type="entry name" value="UPF0758_N"/>
    <property type="match status" value="1"/>
</dbReference>
<evidence type="ECO:0000313" key="9">
    <source>
        <dbReference type="EMBL" id="MCQ9210600.1"/>
    </source>
</evidence>
<evidence type="ECO:0000256" key="7">
    <source>
        <dbReference type="RuleBase" id="RU003797"/>
    </source>
</evidence>
<dbReference type="InterPro" id="IPR001405">
    <property type="entry name" value="UPF0758"/>
</dbReference>
<dbReference type="InterPro" id="IPR037518">
    <property type="entry name" value="MPN"/>
</dbReference>
<keyword evidence="2" id="KW-0645">Protease</keyword>